<comment type="caution">
    <text evidence="1">The sequence shown here is derived from an EMBL/GenBank/DDBJ whole genome shotgun (WGS) entry which is preliminary data.</text>
</comment>
<accession>A0ABT1AVH6</accession>
<keyword evidence="2" id="KW-1185">Reference proteome</keyword>
<reference evidence="1 2" key="1">
    <citation type="submission" date="2022-06" db="EMBL/GenBank/DDBJ databases">
        <authorList>
            <person name="Xuan X."/>
        </authorList>
    </citation>
    <scope>NUCLEOTIDE SEQUENCE [LARGE SCALE GENOMIC DNA]</scope>
    <source>
        <strain evidence="1 2">2V75</strain>
    </source>
</reference>
<dbReference type="Proteomes" id="UP001206312">
    <property type="component" value="Unassembled WGS sequence"/>
</dbReference>
<protein>
    <submittedName>
        <fullName evidence="1">Uncharacterized protein</fullName>
    </submittedName>
</protein>
<dbReference type="RefSeq" id="WP_252740001.1">
    <property type="nucleotide sequence ID" value="NZ_JAMXIB010000001.1"/>
</dbReference>
<dbReference type="EMBL" id="JAMXIB010000001">
    <property type="protein sequence ID" value="MCO5723630.1"/>
    <property type="molecule type" value="Genomic_DNA"/>
</dbReference>
<evidence type="ECO:0000313" key="2">
    <source>
        <dbReference type="Proteomes" id="UP001206312"/>
    </source>
</evidence>
<organism evidence="1 2">
    <name type="scientific">Robiginitalea marina</name>
    <dbReference type="NCBI Taxonomy" id="2954105"/>
    <lineage>
        <taxon>Bacteria</taxon>
        <taxon>Pseudomonadati</taxon>
        <taxon>Bacteroidota</taxon>
        <taxon>Flavobacteriia</taxon>
        <taxon>Flavobacteriales</taxon>
        <taxon>Flavobacteriaceae</taxon>
        <taxon>Robiginitalea</taxon>
    </lineage>
</organism>
<evidence type="ECO:0000313" key="1">
    <source>
        <dbReference type="EMBL" id="MCO5723630.1"/>
    </source>
</evidence>
<gene>
    <name evidence="1" type="ORF">NG653_02095</name>
</gene>
<proteinExistence type="predicted"/>
<name>A0ABT1AVH6_9FLAO</name>
<sequence length="48" mass="5601">MKHLYPIKESKQCELRKASPETIRFLLDYSKSLKIVSSRGLTFESNLN</sequence>